<protein>
    <submittedName>
        <fullName evidence="1">Uncharacterized protein</fullName>
    </submittedName>
</protein>
<gene>
    <name evidence="1" type="ORF">DSO57_1023788</name>
</gene>
<name>A0ACC2U1B1_9FUNG</name>
<keyword evidence="2" id="KW-1185">Reference proteome</keyword>
<reference evidence="1" key="1">
    <citation type="submission" date="2022-04" db="EMBL/GenBank/DDBJ databases">
        <title>Genome of the entomopathogenic fungus Entomophthora muscae.</title>
        <authorList>
            <person name="Elya C."/>
            <person name="Lovett B.R."/>
            <person name="Lee E."/>
            <person name="Macias A.M."/>
            <person name="Hajek A.E."/>
            <person name="De Bivort B.L."/>
            <person name="Kasson M.T."/>
            <person name="De Fine Licht H.H."/>
            <person name="Stajich J.E."/>
        </authorList>
    </citation>
    <scope>NUCLEOTIDE SEQUENCE</scope>
    <source>
        <strain evidence="1">Berkeley</strain>
    </source>
</reference>
<sequence>MKFTTFIVASNILASPVPYYATEVDSVGQEKSVNSYKQAYGLQEQGVDETKAAYGDVRAIGDNKQAYSPKEQGVDETKAAYGDVRAIGDNRHAYSPKEQVSGENRAAYGNFKSIGDVKSGGGENKQAYGDVKSIDDINVDIDYTEEWNPVAIDEEWEFNDETNLEAKNGNQGYSSGMVQDWDTSTRQISHENEDWDGMNRDNQEWSYMPSDNQGWKDMNKDIQGWNSMQNGGQEVDKMDRNEWGSTRQSNGKMFQRHSTAGYQKY</sequence>
<dbReference type="Proteomes" id="UP001165960">
    <property type="component" value="Unassembled WGS sequence"/>
</dbReference>
<organism evidence="1 2">
    <name type="scientific">Entomophthora muscae</name>
    <dbReference type="NCBI Taxonomy" id="34485"/>
    <lineage>
        <taxon>Eukaryota</taxon>
        <taxon>Fungi</taxon>
        <taxon>Fungi incertae sedis</taxon>
        <taxon>Zoopagomycota</taxon>
        <taxon>Entomophthoromycotina</taxon>
        <taxon>Entomophthoromycetes</taxon>
        <taxon>Entomophthorales</taxon>
        <taxon>Entomophthoraceae</taxon>
        <taxon>Entomophthora</taxon>
    </lineage>
</organism>
<dbReference type="EMBL" id="QTSX02001546">
    <property type="protein sequence ID" value="KAJ9080547.1"/>
    <property type="molecule type" value="Genomic_DNA"/>
</dbReference>
<evidence type="ECO:0000313" key="2">
    <source>
        <dbReference type="Proteomes" id="UP001165960"/>
    </source>
</evidence>
<evidence type="ECO:0000313" key="1">
    <source>
        <dbReference type="EMBL" id="KAJ9080547.1"/>
    </source>
</evidence>
<comment type="caution">
    <text evidence="1">The sequence shown here is derived from an EMBL/GenBank/DDBJ whole genome shotgun (WGS) entry which is preliminary data.</text>
</comment>
<proteinExistence type="predicted"/>
<accession>A0ACC2U1B1</accession>